<sequence>MSHREGQFLQKSEISYWGEIFLFQVREMFFTQVLFLYILVIIQGGAVIPLPGVQEMFFKEVQPYACPECGKYFSAKTSLYTHLARRRSCTPVQIAGNVLRRSPFLYIRQRFHTVEKPYRGQEGE</sequence>
<feature type="transmembrane region" description="Helical" evidence="2">
    <location>
        <begin position="29"/>
        <end position="50"/>
    </location>
</feature>
<dbReference type="InterPro" id="IPR013087">
    <property type="entry name" value="Znf_C2H2_type"/>
</dbReference>
<dbReference type="EMBL" id="CATNWA010000312">
    <property type="protein sequence ID" value="CAI9536316.1"/>
    <property type="molecule type" value="Genomic_DNA"/>
</dbReference>
<keyword evidence="1" id="KW-0862">Zinc</keyword>
<reference evidence="4" key="1">
    <citation type="submission" date="2023-05" db="EMBL/GenBank/DDBJ databases">
        <authorList>
            <person name="Stuckert A."/>
        </authorList>
    </citation>
    <scope>NUCLEOTIDE SEQUENCE</scope>
</reference>
<dbReference type="Proteomes" id="UP001162483">
    <property type="component" value="Unassembled WGS sequence"/>
</dbReference>
<keyword evidence="1" id="KW-0863">Zinc-finger</keyword>
<comment type="caution">
    <text evidence="4">The sequence shown here is derived from an EMBL/GenBank/DDBJ whole genome shotgun (WGS) entry which is preliminary data.</text>
</comment>
<keyword evidence="1" id="KW-0479">Metal-binding</keyword>
<feature type="domain" description="C2H2-type" evidence="3">
    <location>
        <begin position="64"/>
        <end position="91"/>
    </location>
</feature>
<name>A0ABN9AP07_9NEOB</name>
<dbReference type="PROSITE" id="PS50157">
    <property type="entry name" value="ZINC_FINGER_C2H2_2"/>
    <property type="match status" value="1"/>
</dbReference>
<organism evidence="4 5">
    <name type="scientific">Staurois parvus</name>
    <dbReference type="NCBI Taxonomy" id="386267"/>
    <lineage>
        <taxon>Eukaryota</taxon>
        <taxon>Metazoa</taxon>
        <taxon>Chordata</taxon>
        <taxon>Craniata</taxon>
        <taxon>Vertebrata</taxon>
        <taxon>Euteleostomi</taxon>
        <taxon>Amphibia</taxon>
        <taxon>Batrachia</taxon>
        <taxon>Anura</taxon>
        <taxon>Neobatrachia</taxon>
        <taxon>Ranoidea</taxon>
        <taxon>Ranidae</taxon>
        <taxon>Staurois</taxon>
    </lineage>
</organism>
<evidence type="ECO:0000256" key="2">
    <source>
        <dbReference type="SAM" id="Phobius"/>
    </source>
</evidence>
<evidence type="ECO:0000256" key="1">
    <source>
        <dbReference type="PROSITE-ProRule" id="PRU00042"/>
    </source>
</evidence>
<evidence type="ECO:0000313" key="5">
    <source>
        <dbReference type="Proteomes" id="UP001162483"/>
    </source>
</evidence>
<keyword evidence="2" id="KW-0472">Membrane</keyword>
<dbReference type="InterPro" id="IPR036236">
    <property type="entry name" value="Znf_C2H2_sf"/>
</dbReference>
<gene>
    <name evidence="4" type="ORF">SPARVUS_LOCUS1010264</name>
</gene>
<proteinExistence type="predicted"/>
<dbReference type="Gene3D" id="3.30.160.60">
    <property type="entry name" value="Classic Zinc Finger"/>
    <property type="match status" value="1"/>
</dbReference>
<evidence type="ECO:0000259" key="3">
    <source>
        <dbReference type="PROSITE" id="PS50157"/>
    </source>
</evidence>
<accession>A0ABN9AP07</accession>
<dbReference type="SUPFAM" id="SSF57667">
    <property type="entry name" value="beta-beta-alpha zinc fingers"/>
    <property type="match status" value="1"/>
</dbReference>
<evidence type="ECO:0000313" key="4">
    <source>
        <dbReference type="EMBL" id="CAI9536316.1"/>
    </source>
</evidence>
<keyword evidence="2" id="KW-1133">Transmembrane helix</keyword>
<keyword evidence="5" id="KW-1185">Reference proteome</keyword>
<protein>
    <recommendedName>
        <fullName evidence="3">C2H2-type domain-containing protein</fullName>
    </recommendedName>
</protein>
<keyword evidence="2" id="KW-0812">Transmembrane</keyword>